<evidence type="ECO:0000259" key="7">
    <source>
        <dbReference type="PROSITE" id="PS50054"/>
    </source>
</evidence>
<evidence type="ECO:0000256" key="5">
    <source>
        <dbReference type="ARBA" id="ARBA00048336"/>
    </source>
</evidence>
<dbReference type="InterPro" id="IPR029021">
    <property type="entry name" value="Prot-tyrosine_phosphatase-like"/>
</dbReference>
<evidence type="ECO:0000256" key="6">
    <source>
        <dbReference type="RuleBase" id="RU366038"/>
    </source>
</evidence>
<keyword evidence="3 6" id="KW-0904">Protein phosphatase</keyword>
<evidence type="ECO:0000313" key="9">
    <source>
        <dbReference type="EMBL" id="UYV66582.1"/>
    </source>
</evidence>
<comment type="catalytic activity">
    <reaction evidence="4 6">
        <text>O-phospho-L-seryl-[protein] + H2O = L-seryl-[protein] + phosphate</text>
        <dbReference type="Rhea" id="RHEA:20629"/>
        <dbReference type="Rhea" id="RHEA-COMP:9863"/>
        <dbReference type="Rhea" id="RHEA-COMP:11604"/>
        <dbReference type="ChEBI" id="CHEBI:15377"/>
        <dbReference type="ChEBI" id="CHEBI:29999"/>
        <dbReference type="ChEBI" id="CHEBI:43474"/>
        <dbReference type="ChEBI" id="CHEBI:83421"/>
        <dbReference type="EC" id="3.1.3.16"/>
    </reaction>
</comment>
<evidence type="ECO:0000313" key="10">
    <source>
        <dbReference type="Proteomes" id="UP001235939"/>
    </source>
</evidence>
<protein>
    <recommendedName>
        <fullName evidence="6">Dual specificity protein phosphatase</fullName>
        <ecNumber evidence="6">3.1.3.16</ecNumber>
        <ecNumber evidence="6">3.1.3.48</ecNumber>
    </recommendedName>
</protein>
<dbReference type="PROSITE" id="PS50056">
    <property type="entry name" value="TYR_PHOSPHATASE_2"/>
    <property type="match status" value="1"/>
</dbReference>
<gene>
    <name evidence="9" type="ORF">LAZ67_4002188</name>
</gene>
<dbReference type="PRINTS" id="PR01909">
    <property type="entry name" value="ADSPHPHTASEA"/>
</dbReference>
<dbReference type="InterPro" id="IPR020422">
    <property type="entry name" value="TYR_PHOSPHATASE_DUAL_dom"/>
</dbReference>
<name>A0ABY6KCL2_9ARAC</name>
<evidence type="ECO:0000256" key="1">
    <source>
        <dbReference type="ARBA" id="ARBA00008601"/>
    </source>
</evidence>
<comment type="catalytic activity">
    <reaction evidence="5 6">
        <text>O-phospho-L-threonyl-[protein] + H2O = L-threonyl-[protein] + phosphate</text>
        <dbReference type="Rhea" id="RHEA:47004"/>
        <dbReference type="Rhea" id="RHEA-COMP:11060"/>
        <dbReference type="Rhea" id="RHEA-COMP:11605"/>
        <dbReference type="ChEBI" id="CHEBI:15377"/>
        <dbReference type="ChEBI" id="CHEBI:30013"/>
        <dbReference type="ChEBI" id="CHEBI:43474"/>
        <dbReference type="ChEBI" id="CHEBI:61977"/>
        <dbReference type="EC" id="3.1.3.16"/>
    </reaction>
</comment>
<dbReference type="PANTHER" id="PTHR45682:SF1">
    <property type="entry name" value="DUAL SPECIFICITY PROTEIN PHOSPHATASE 3"/>
    <property type="match status" value="1"/>
</dbReference>
<feature type="domain" description="Tyrosine specific protein phosphatases" evidence="8">
    <location>
        <begin position="77"/>
        <end position="135"/>
    </location>
</feature>
<keyword evidence="2 6" id="KW-0378">Hydrolase</keyword>
<evidence type="ECO:0000256" key="4">
    <source>
        <dbReference type="ARBA" id="ARBA00047761"/>
    </source>
</evidence>
<comment type="catalytic activity">
    <reaction evidence="6">
        <text>O-phospho-L-tyrosyl-[protein] + H2O = L-tyrosyl-[protein] + phosphate</text>
        <dbReference type="Rhea" id="RHEA:10684"/>
        <dbReference type="Rhea" id="RHEA-COMP:10136"/>
        <dbReference type="Rhea" id="RHEA-COMP:20101"/>
        <dbReference type="ChEBI" id="CHEBI:15377"/>
        <dbReference type="ChEBI" id="CHEBI:43474"/>
        <dbReference type="ChEBI" id="CHEBI:46858"/>
        <dbReference type="ChEBI" id="CHEBI:61978"/>
        <dbReference type="EC" id="3.1.3.48"/>
    </reaction>
</comment>
<evidence type="ECO:0000256" key="2">
    <source>
        <dbReference type="ARBA" id="ARBA00022801"/>
    </source>
</evidence>
<dbReference type="SUPFAM" id="SSF52799">
    <property type="entry name" value="(Phosphotyrosine protein) phosphatases II"/>
    <property type="match status" value="1"/>
</dbReference>
<evidence type="ECO:0000259" key="8">
    <source>
        <dbReference type="PROSITE" id="PS50056"/>
    </source>
</evidence>
<dbReference type="InterPro" id="IPR016130">
    <property type="entry name" value="Tyr_Pase_AS"/>
</dbReference>
<dbReference type="InterPro" id="IPR000387">
    <property type="entry name" value="Tyr_Pase_dom"/>
</dbReference>
<dbReference type="PANTHER" id="PTHR45682">
    <property type="entry name" value="AGAP008228-PA"/>
    <property type="match status" value="1"/>
</dbReference>
<dbReference type="EC" id="3.1.3.16" evidence="6"/>
<dbReference type="InterPro" id="IPR000340">
    <property type="entry name" value="Dual-sp_phosphatase_cat-dom"/>
</dbReference>
<keyword evidence="10" id="KW-1185">Reference proteome</keyword>
<feature type="domain" description="Tyrosine-protein phosphatase" evidence="7">
    <location>
        <begin position="3"/>
        <end position="156"/>
    </location>
</feature>
<dbReference type="PROSITE" id="PS00383">
    <property type="entry name" value="TYR_PHOSPHATASE_1"/>
    <property type="match status" value="1"/>
</dbReference>
<dbReference type="InterPro" id="IPR020405">
    <property type="entry name" value="Atypical_DUSP_subfamA"/>
</dbReference>
<comment type="function">
    <text evidence="6">Dual specificity phosphatase able to dephosphorylate phosphotyrosine, phosphoserine and phosphothreonine residues, with a preference for phosphotyrosine as a substrate.</text>
</comment>
<dbReference type="CDD" id="cd14515">
    <property type="entry name" value="DUSP3-like"/>
    <property type="match status" value="1"/>
</dbReference>
<sequence>MDVIVRYEMRSYMAVVCSPTALCTALLKRIGVTHVLNAAQGKERELSLVNTSPAFYRHAGIQFLGIEALDHVCFKLDNYFDKAANFIQKALESGGKVLVHCRAGISRSATLVIAFLMIKKGLSVQEALKTVRAKRAIIPNDGFLRQLCELDDRLSLERSCNALTLM</sequence>
<reference evidence="9 10" key="1">
    <citation type="submission" date="2022-01" db="EMBL/GenBank/DDBJ databases">
        <title>A chromosomal length assembly of Cordylochernes scorpioides.</title>
        <authorList>
            <person name="Zeh D."/>
            <person name="Zeh J."/>
        </authorList>
    </citation>
    <scope>NUCLEOTIDE SEQUENCE [LARGE SCALE GENOMIC DNA]</scope>
    <source>
        <strain evidence="9">IN4F17</strain>
        <tissue evidence="9">Whole Body</tissue>
    </source>
</reference>
<evidence type="ECO:0000256" key="3">
    <source>
        <dbReference type="ARBA" id="ARBA00022912"/>
    </source>
</evidence>
<dbReference type="PRINTS" id="PR01908">
    <property type="entry name" value="ADSPHPHTASE"/>
</dbReference>
<dbReference type="SMART" id="SM00195">
    <property type="entry name" value="DSPc"/>
    <property type="match status" value="1"/>
</dbReference>
<comment type="similarity">
    <text evidence="1 6">Belongs to the protein-tyrosine phosphatase family. Non-receptor class dual specificity subfamily.</text>
</comment>
<dbReference type="EMBL" id="CP092866">
    <property type="protein sequence ID" value="UYV66582.1"/>
    <property type="molecule type" value="Genomic_DNA"/>
</dbReference>
<dbReference type="EC" id="3.1.3.48" evidence="6"/>
<accession>A0ABY6KCL2</accession>
<dbReference type="PROSITE" id="PS50054">
    <property type="entry name" value="TYR_PHOSPHATASE_DUAL"/>
    <property type="match status" value="1"/>
</dbReference>
<dbReference type="Pfam" id="PF00782">
    <property type="entry name" value="DSPc"/>
    <property type="match status" value="1"/>
</dbReference>
<dbReference type="Gene3D" id="3.90.190.10">
    <property type="entry name" value="Protein tyrosine phosphatase superfamily"/>
    <property type="match status" value="1"/>
</dbReference>
<proteinExistence type="inferred from homology"/>
<organism evidence="9 10">
    <name type="scientific">Cordylochernes scorpioides</name>
    <dbReference type="NCBI Taxonomy" id="51811"/>
    <lineage>
        <taxon>Eukaryota</taxon>
        <taxon>Metazoa</taxon>
        <taxon>Ecdysozoa</taxon>
        <taxon>Arthropoda</taxon>
        <taxon>Chelicerata</taxon>
        <taxon>Arachnida</taxon>
        <taxon>Pseudoscorpiones</taxon>
        <taxon>Cheliferoidea</taxon>
        <taxon>Chernetidae</taxon>
        <taxon>Cordylochernes</taxon>
    </lineage>
</organism>
<dbReference type="Proteomes" id="UP001235939">
    <property type="component" value="Chromosome 04"/>
</dbReference>